<dbReference type="RefSeq" id="WP_042085896.1">
    <property type="nucleotide sequence ID" value="NZ_BKCN01000005.1"/>
</dbReference>
<keyword evidence="3" id="KW-1185">Reference proteome</keyword>
<keyword evidence="1" id="KW-0732">Signal</keyword>
<gene>
    <name evidence="2" type="ORF">JCM17846_13950</name>
</gene>
<organism evidence="2 3">
    <name type="scientific">Iodidimonas nitroreducens</name>
    <dbReference type="NCBI Taxonomy" id="1236968"/>
    <lineage>
        <taxon>Bacteria</taxon>
        <taxon>Pseudomonadati</taxon>
        <taxon>Pseudomonadota</taxon>
        <taxon>Alphaproteobacteria</taxon>
        <taxon>Iodidimonadales</taxon>
        <taxon>Iodidimonadaceae</taxon>
        <taxon>Iodidimonas</taxon>
    </lineage>
</organism>
<reference evidence="2 3" key="1">
    <citation type="submission" date="2019-09" db="EMBL/GenBank/DDBJ databases">
        <title>NBRP : Genome information of microbial organism related human and environment.</title>
        <authorList>
            <person name="Hattori M."/>
            <person name="Oshima K."/>
            <person name="Inaba H."/>
            <person name="Suda W."/>
            <person name="Sakamoto M."/>
            <person name="Iino T."/>
            <person name="Kitahara M."/>
            <person name="Oshida Y."/>
            <person name="Iida T."/>
            <person name="Kudo T."/>
            <person name="Itoh T."/>
            <person name="Ohkuma M."/>
        </authorList>
    </citation>
    <scope>NUCLEOTIDE SEQUENCE [LARGE SCALE GENOMIC DNA]</scope>
    <source>
        <strain evidence="2 3">Q-1</strain>
    </source>
</reference>
<comment type="caution">
    <text evidence="2">The sequence shown here is derived from an EMBL/GenBank/DDBJ whole genome shotgun (WGS) entry which is preliminary data.</text>
</comment>
<name>A0A5A7N5W7_9PROT</name>
<evidence type="ECO:0000313" key="2">
    <source>
        <dbReference type="EMBL" id="GER03713.1"/>
    </source>
</evidence>
<dbReference type="Proteomes" id="UP000324996">
    <property type="component" value="Unassembled WGS sequence"/>
</dbReference>
<dbReference type="AlphaFoldDB" id="A0A5A7N5W7"/>
<feature type="signal peptide" evidence="1">
    <location>
        <begin position="1"/>
        <end position="21"/>
    </location>
</feature>
<evidence type="ECO:0000256" key="1">
    <source>
        <dbReference type="SAM" id="SignalP"/>
    </source>
</evidence>
<proteinExistence type="predicted"/>
<dbReference type="EMBL" id="BKCN01000005">
    <property type="protein sequence ID" value="GER03713.1"/>
    <property type="molecule type" value="Genomic_DNA"/>
</dbReference>
<accession>A0A5A7N5W7</accession>
<protein>
    <submittedName>
        <fullName evidence="2">Uncharacterized protein</fullName>
    </submittedName>
</protein>
<evidence type="ECO:0000313" key="3">
    <source>
        <dbReference type="Proteomes" id="UP000324996"/>
    </source>
</evidence>
<feature type="chain" id="PRO_5022764565" evidence="1">
    <location>
        <begin position="22"/>
        <end position="116"/>
    </location>
</feature>
<sequence>MRSLSVIALLVATMGMNTALAQVLSVESAQDQLRNACKAERGTDAETCDCYVDSLAQTLPKDDFEKMVVLAAIAISGDDEKMTQFVEEQELTYDVRNEMLVDTRAALTAAEKSCGL</sequence>